<feature type="domain" description="Urease alpha-subunit N-terminal" evidence="3">
    <location>
        <begin position="2"/>
        <end position="39"/>
    </location>
</feature>
<organism evidence="5 6">
    <name type="scientific">Thermoproteota archaeon</name>
    <dbReference type="NCBI Taxonomy" id="2056631"/>
    <lineage>
        <taxon>Archaea</taxon>
        <taxon>Thermoproteota</taxon>
    </lineage>
</organism>
<proteinExistence type="predicted"/>
<keyword evidence="2" id="KW-0378">Hydrolase</keyword>
<dbReference type="GO" id="GO:0016811">
    <property type="term" value="F:hydrolase activity, acting on carbon-nitrogen (but not peptide) bonds, in linear amides"/>
    <property type="evidence" value="ECO:0007669"/>
    <property type="project" value="InterPro"/>
</dbReference>
<dbReference type="InterPro" id="IPR013108">
    <property type="entry name" value="Amidohydro_3"/>
</dbReference>
<evidence type="ECO:0000259" key="4">
    <source>
        <dbReference type="Pfam" id="PF07969"/>
    </source>
</evidence>
<dbReference type="CDD" id="cd01297">
    <property type="entry name" value="D-aminoacylase"/>
    <property type="match status" value="1"/>
</dbReference>
<dbReference type="Proteomes" id="UP000268446">
    <property type="component" value="Unassembled WGS sequence"/>
</dbReference>
<dbReference type="EMBL" id="QMQZ01000094">
    <property type="protein sequence ID" value="RLE50914.1"/>
    <property type="molecule type" value="Genomic_DNA"/>
</dbReference>
<dbReference type="InterPro" id="IPR023100">
    <property type="entry name" value="D-aminoacylase_insert_dom_sf"/>
</dbReference>
<reference evidence="5 6" key="1">
    <citation type="submission" date="2018-06" db="EMBL/GenBank/DDBJ databases">
        <title>Extensive metabolic versatility and redundancy in microbially diverse, dynamic hydrothermal sediments.</title>
        <authorList>
            <person name="Dombrowski N."/>
            <person name="Teske A."/>
            <person name="Baker B.J."/>
        </authorList>
    </citation>
    <scope>NUCLEOTIDE SEQUENCE [LARGE SCALE GENOMIC DNA]</scope>
    <source>
        <strain evidence="5">B29_G17</strain>
    </source>
</reference>
<dbReference type="AlphaFoldDB" id="A0A497EU51"/>
<comment type="caution">
    <text evidence="5">The sequence shown here is derived from an EMBL/GenBank/DDBJ whole genome shotgun (WGS) entry which is preliminary data.</text>
</comment>
<accession>A0A497EU51</accession>
<evidence type="ECO:0000256" key="1">
    <source>
        <dbReference type="ARBA" id="ARBA00022723"/>
    </source>
</evidence>
<dbReference type="InterPro" id="IPR032466">
    <property type="entry name" value="Metal_Hydrolase"/>
</dbReference>
<dbReference type="GO" id="GO:0046872">
    <property type="term" value="F:metal ion binding"/>
    <property type="evidence" value="ECO:0007669"/>
    <property type="project" value="UniProtKB-KW"/>
</dbReference>
<evidence type="ECO:0000313" key="6">
    <source>
        <dbReference type="Proteomes" id="UP000268446"/>
    </source>
</evidence>
<dbReference type="Gene3D" id="2.30.40.10">
    <property type="entry name" value="Urease, subunit C, domain 1"/>
    <property type="match status" value="1"/>
</dbReference>
<evidence type="ECO:0000313" key="5">
    <source>
        <dbReference type="EMBL" id="RLE50914.1"/>
    </source>
</evidence>
<dbReference type="Gene3D" id="3.20.20.140">
    <property type="entry name" value="Metal-dependent hydrolases"/>
    <property type="match status" value="1"/>
</dbReference>
<dbReference type="PANTHER" id="PTHR11647">
    <property type="entry name" value="HYDRANTOINASE/DIHYDROPYRIMIDINASE FAMILY MEMBER"/>
    <property type="match status" value="1"/>
</dbReference>
<name>A0A497EU51_9CREN</name>
<dbReference type="InterPro" id="IPR011612">
    <property type="entry name" value="Urease_alpha_N_dom"/>
</dbReference>
<protein>
    <submittedName>
        <fullName evidence="5">D-aminoacylase</fullName>
    </submittedName>
</protein>
<evidence type="ECO:0000259" key="3">
    <source>
        <dbReference type="Pfam" id="PF00449"/>
    </source>
</evidence>
<evidence type="ECO:0000256" key="2">
    <source>
        <dbReference type="ARBA" id="ARBA00022801"/>
    </source>
</evidence>
<dbReference type="InterPro" id="IPR011059">
    <property type="entry name" value="Metal-dep_hydrolase_composite"/>
</dbReference>
<gene>
    <name evidence="5" type="ORF">DRJ20_02880</name>
</gene>
<dbReference type="InterPro" id="IPR050378">
    <property type="entry name" value="Metallo-dep_Hydrolases_sf"/>
</dbReference>
<dbReference type="SUPFAM" id="SSF51556">
    <property type="entry name" value="Metallo-dependent hydrolases"/>
    <property type="match status" value="1"/>
</dbReference>
<dbReference type="PANTHER" id="PTHR11647:SF1">
    <property type="entry name" value="COLLAPSIN RESPONSE MEDIATOR PROTEIN"/>
    <property type="match status" value="1"/>
</dbReference>
<dbReference type="Pfam" id="PF00449">
    <property type="entry name" value="Urease_alpha"/>
    <property type="match status" value="1"/>
</dbReference>
<dbReference type="Gene3D" id="3.30.1490.130">
    <property type="entry name" value="D-aminoacylase. Domain 3"/>
    <property type="match status" value="1"/>
</dbReference>
<feature type="domain" description="Amidohydrolase 3" evidence="4">
    <location>
        <begin position="44"/>
        <end position="515"/>
    </location>
</feature>
<sequence length="542" mass="60207">MYDLVIRNGLVIDGSGNPWFKADIAVKDGKIVEIGEVPRSKADEVIDAAGLIVCPGFIDMHSHSDFFLLVNPKAESKIRQGVTTEVIGNCGASIFPILPRKVEIFMKRVGVLAKEVTWDWRTFDDYVKKLENRGVAVNVAPLIGHGTIRINVMEFENRAPTKDELDEMKALLEDALKSGAFGMSTGLIYTPGSYAKTEEIIELAKVASKYGGIYASHIRSESKWLLEAVKEAIRIGKEAEIPVEISHLKSAGKKNWGKVKEALKIIEAARDEGIEITCDFYPYTAGSTGLAACLPPWAHEGGLEEMLKRLQDPSVRAKIKEDIEKGLPGWENLAGTAGWESIVVAYCEKNKQYEGLSIAEIADRRSVSPFDAAFDLLVEEEGVVGIILHMISEDDMRYVMKHPLTMVGTDGSCYAPYGSLARGKPHPRNYGTFPRILGRYVRDEKILSLQEAIRKMTSMPAQKLGLRDRGLIREGFWADIVVFNPMKIIDKATFKDPHQFPEGIEYVIVNGQIVIEKGEHTGNMAGKVLRKNVYRYSSKTKS</sequence>
<dbReference type="Pfam" id="PF07969">
    <property type="entry name" value="Amidohydro_3"/>
    <property type="match status" value="1"/>
</dbReference>
<keyword evidence="1" id="KW-0479">Metal-binding</keyword>
<dbReference type="SUPFAM" id="SSF51338">
    <property type="entry name" value="Composite domain of metallo-dependent hydrolases"/>
    <property type="match status" value="1"/>
</dbReference>